<gene>
    <name evidence="1" type="ORF">RPERSI_LOCUS7135</name>
</gene>
<accession>A0ACA9N3B2</accession>
<evidence type="ECO:0000313" key="2">
    <source>
        <dbReference type="Proteomes" id="UP000789920"/>
    </source>
</evidence>
<keyword evidence="2" id="KW-1185">Reference proteome</keyword>
<dbReference type="Proteomes" id="UP000789920">
    <property type="component" value="Unassembled WGS sequence"/>
</dbReference>
<dbReference type="EMBL" id="CAJVQC010011818">
    <property type="protein sequence ID" value="CAG8631611.1"/>
    <property type="molecule type" value="Genomic_DNA"/>
</dbReference>
<organism evidence="1 2">
    <name type="scientific">Racocetra persica</name>
    <dbReference type="NCBI Taxonomy" id="160502"/>
    <lineage>
        <taxon>Eukaryota</taxon>
        <taxon>Fungi</taxon>
        <taxon>Fungi incertae sedis</taxon>
        <taxon>Mucoromycota</taxon>
        <taxon>Glomeromycotina</taxon>
        <taxon>Glomeromycetes</taxon>
        <taxon>Diversisporales</taxon>
        <taxon>Gigasporaceae</taxon>
        <taxon>Racocetra</taxon>
    </lineage>
</organism>
<proteinExistence type="predicted"/>
<protein>
    <submittedName>
        <fullName evidence="1">17202_t:CDS:1</fullName>
    </submittedName>
</protein>
<reference evidence="1" key="1">
    <citation type="submission" date="2021-06" db="EMBL/GenBank/DDBJ databases">
        <authorList>
            <person name="Kallberg Y."/>
            <person name="Tangrot J."/>
            <person name="Rosling A."/>
        </authorList>
    </citation>
    <scope>NUCLEOTIDE SEQUENCE</scope>
    <source>
        <strain evidence="1">MA461A</strain>
    </source>
</reference>
<comment type="caution">
    <text evidence="1">The sequence shown here is derived from an EMBL/GenBank/DDBJ whole genome shotgun (WGS) entry which is preliminary data.</text>
</comment>
<sequence>MNSFKPVSVILRNDFSQSDDSGMDKTFQDLLNACRSGDLERVESLVRNYSAPINKTDFWQCSPLYLACLCCFYGALTSEIRELLQDYKFSKAVDESQPYFKFLTLLYDRPLDTFSDVVFKLPFFEEIHAHRCILYARSKYFANKLETTWRNYDVIEITEPQWHPTCFRGILRYLYTGEIVTIAKDLENKMISLSQHFELDSLAERYKADNQISKKEVQVLDKLESQELRQDFEKFFKNVVLRSVDISNNEEIQRFAQADICIQINQQIFPCHKAFLTKRSEYFNVMITGPFAESQQMDTIYYDNRRIPKITISDYCTPEIFALILEFIYTDKCDIPPNLSYKVLIEADKFLLDKLKSLASIVLTNQPEPLEDIYTLMSAAIDLNVYRLEQWCSRWFAEHIEEVLEDQRFLEMIQESAHSIFKREETDSLPFIDDIRLSKKYGVLEDNLDKNGRVSEESFTWEVEYNQILERIDKVLEQLELDA</sequence>
<name>A0ACA9N3B2_9GLOM</name>
<evidence type="ECO:0000313" key="1">
    <source>
        <dbReference type="EMBL" id="CAG8631611.1"/>
    </source>
</evidence>